<reference evidence="1 2" key="1">
    <citation type="journal article" date="2019" name="Int. J. Syst. Evol. Microbiol.">
        <title>The Global Catalogue of Microorganisms (GCM) 10K type strain sequencing project: providing services to taxonomists for standard genome sequencing and annotation.</title>
        <authorList>
            <consortium name="The Broad Institute Genomics Platform"/>
            <consortium name="The Broad Institute Genome Sequencing Center for Infectious Disease"/>
            <person name="Wu L."/>
            <person name="Ma J."/>
        </authorList>
    </citation>
    <scope>NUCLEOTIDE SEQUENCE [LARGE SCALE GENOMIC DNA]</scope>
    <source>
        <strain evidence="1 2">JCM 9088</strain>
    </source>
</reference>
<dbReference type="Proteomes" id="UP001500403">
    <property type="component" value="Unassembled WGS sequence"/>
</dbReference>
<keyword evidence="2" id="KW-1185">Reference proteome</keyword>
<dbReference type="RefSeq" id="WP_344500346.1">
    <property type="nucleotide sequence ID" value="NZ_BAAAUD010000103.1"/>
</dbReference>
<evidence type="ECO:0000313" key="2">
    <source>
        <dbReference type="Proteomes" id="UP001500403"/>
    </source>
</evidence>
<proteinExistence type="predicted"/>
<protein>
    <recommendedName>
        <fullName evidence="3">Major tail protein</fullName>
    </recommendedName>
</protein>
<dbReference type="EMBL" id="BAAAUD010000103">
    <property type="protein sequence ID" value="GAA2971316.1"/>
    <property type="molecule type" value="Genomic_DNA"/>
</dbReference>
<name>A0ABN3XQE6_9ACTN</name>
<organism evidence="1 2">
    <name type="scientific">Streptomyces enissocaesilis</name>
    <dbReference type="NCBI Taxonomy" id="332589"/>
    <lineage>
        <taxon>Bacteria</taxon>
        <taxon>Bacillati</taxon>
        <taxon>Actinomycetota</taxon>
        <taxon>Actinomycetes</taxon>
        <taxon>Kitasatosporales</taxon>
        <taxon>Streptomycetaceae</taxon>
        <taxon>Streptomyces</taxon>
        <taxon>Streptomyces rochei group</taxon>
    </lineage>
</organism>
<comment type="caution">
    <text evidence="1">The sequence shown here is derived from an EMBL/GenBank/DDBJ whole genome shotgun (WGS) entry which is preliminary data.</text>
</comment>
<evidence type="ECO:0000313" key="1">
    <source>
        <dbReference type="EMBL" id="GAA2971316.1"/>
    </source>
</evidence>
<gene>
    <name evidence="1" type="ORF">GCM10010446_65080</name>
</gene>
<accession>A0ABN3XQE6</accession>
<dbReference type="Pfam" id="PF25681">
    <property type="entry name" value="Phage_TTP_17"/>
    <property type="match status" value="1"/>
</dbReference>
<dbReference type="InterPro" id="IPR058154">
    <property type="entry name" value="Bxb1_TTP-like"/>
</dbReference>
<sequence>MVAANFDTINELKQSLVRKALSYGIWVADTTAAAVTAPFDAQGVLQALPAGYKPLGYTTDDGVQFSGDFSVSEVTAGQSAKPIRSDVETDTVTVQATLLETQAAAVAVFENLPLSTLGDTGGLWDWKRPMSPATIYRRLVFIARDTGSNGTDPIYIVRHMPLALRTGRGDEQWSRTEAISREVTFTGYHDEAQNTDMRTWFGGAGWMALAPRTDEVQSVAITGGPTGGTYTLTFDGQTTAGIAYNATAAAVQFALEGLSNIGVGDVVCAGGPHPGSPVTVTFGGQYDGTNVPQMTASAAGLTGGTTPTVTVTTTTPGGP</sequence>
<evidence type="ECO:0008006" key="3">
    <source>
        <dbReference type="Google" id="ProtNLM"/>
    </source>
</evidence>